<proteinExistence type="inferred from homology"/>
<evidence type="ECO:0000256" key="5">
    <source>
        <dbReference type="ARBA" id="ARBA00023136"/>
    </source>
</evidence>
<comment type="caution">
    <text evidence="11">The sequence shown here is derived from an EMBL/GenBank/DDBJ whole genome shotgun (WGS) entry which is preliminary data.</text>
</comment>
<feature type="transmembrane region" description="Helical" evidence="10">
    <location>
        <begin position="105"/>
        <end position="123"/>
    </location>
</feature>
<evidence type="ECO:0000256" key="9">
    <source>
        <dbReference type="ARBA" id="ARBA00049940"/>
    </source>
</evidence>
<dbReference type="Proteomes" id="UP001521931">
    <property type="component" value="Unassembled WGS sequence"/>
</dbReference>
<comment type="function">
    <text evidence="9">Fluoride-specific ion channel. Important for reducing fluoride concentration in the cell, thus reducing its toxicity.</text>
</comment>
<dbReference type="EMBL" id="JAKRCV010000049">
    <property type="protein sequence ID" value="MCG7322887.1"/>
    <property type="molecule type" value="Genomic_DNA"/>
</dbReference>
<keyword evidence="4 10" id="KW-1133">Transmembrane helix</keyword>
<dbReference type="InterPro" id="IPR003691">
    <property type="entry name" value="FluC"/>
</dbReference>
<gene>
    <name evidence="11" type="ORF">MHL29_13470</name>
</gene>
<evidence type="ECO:0000256" key="4">
    <source>
        <dbReference type="ARBA" id="ARBA00022989"/>
    </source>
</evidence>
<dbReference type="RefSeq" id="WP_029211565.1">
    <property type="nucleotide sequence ID" value="NZ_DAMCTM010000025.1"/>
</dbReference>
<keyword evidence="6" id="KW-0406">Ion transport</keyword>
<feature type="transmembrane region" description="Helical" evidence="10">
    <location>
        <begin position="67"/>
        <end position="85"/>
    </location>
</feature>
<dbReference type="Pfam" id="PF02537">
    <property type="entry name" value="CRCB"/>
    <property type="match status" value="1"/>
</dbReference>
<name>A0ABS9Q6B6_9MICO</name>
<keyword evidence="12" id="KW-1185">Reference proteome</keyword>
<evidence type="ECO:0000313" key="12">
    <source>
        <dbReference type="Proteomes" id="UP001521931"/>
    </source>
</evidence>
<reference evidence="11 12" key="1">
    <citation type="submission" date="2022-02" db="EMBL/GenBank/DDBJ databases">
        <title>Uncovering new skin microbiome diversity through culturing and metagenomics.</title>
        <authorList>
            <person name="Conlan S."/>
            <person name="Deming C."/>
            <person name="Nisc Comparative Sequencing Program N."/>
            <person name="Segre J.A."/>
        </authorList>
    </citation>
    <scope>NUCLEOTIDE SEQUENCE [LARGE SCALE GENOMIC DNA]</scope>
    <source>
        <strain evidence="11 12">ACRQZ</strain>
    </source>
</reference>
<keyword evidence="6" id="KW-0813">Transport</keyword>
<comment type="similarity">
    <text evidence="7 10">Belongs to the fluoride channel Fluc/FEX (TC 1.A.43) family.</text>
</comment>
<protein>
    <recommendedName>
        <fullName evidence="10">Fluoride-specific ion channel</fullName>
    </recommendedName>
</protein>
<keyword evidence="5 10" id="KW-0472">Membrane</keyword>
<evidence type="ECO:0000256" key="7">
    <source>
        <dbReference type="ARBA" id="ARBA00035120"/>
    </source>
</evidence>
<comment type="catalytic activity">
    <reaction evidence="8">
        <text>fluoride(in) = fluoride(out)</text>
        <dbReference type="Rhea" id="RHEA:76159"/>
        <dbReference type="ChEBI" id="CHEBI:17051"/>
    </reaction>
    <physiologicalReaction direction="left-to-right" evidence="8">
        <dbReference type="Rhea" id="RHEA:76160"/>
    </physiologicalReaction>
</comment>
<evidence type="ECO:0000256" key="10">
    <source>
        <dbReference type="RuleBase" id="RU004340"/>
    </source>
</evidence>
<sequence length="125" mass="12752">MRLVDTLCLAVGAGLGSMVRYAVALRAPSREDLPRGAVATTAVNVTASLLIGMMLHWFVAGGLAQPLYALVGMGFAGSLGSWSPLAVGCAELVHRREWTLLGTYLGGNVLGGVLAATLGWAVAGA</sequence>
<evidence type="ECO:0000256" key="1">
    <source>
        <dbReference type="ARBA" id="ARBA00004651"/>
    </source>
</evidence>
<keyword evidence="2 10" id="KW-1003">Cell membrane</keyword>
<evidence type="ECO:0000256" key="3">
    <source>
        <dbReference type="ARBA" id="ARBA00022692"/>
    </source>
</evidence>
<evidence type="ECO:0000256" key="2">
    <source>
        <dbReference type="ARBA" id="ARBA00022475"/>
    </source>
</evidence>
<accession>A0ABS9Q6B6</accession>
<keyword evidence="3 10" id="KW-0812">Transmembrane</keyword>
<keyword evidence="6" id="KW-0407">Ion channel</keyword>
<evidence type="ECO:0000256" key="8">
    <source>
        <dbReference type="ARBA" id="ARBA00035585"/>
    </source>
</evidence>
<evidence type="ECO:0000256" key="6">
    <source>
        <dbReference type="ARBA" id="ARBA00023303"/>
    </source>
</evidence>
<feature type="transmembrane region" description="Helical" evidence="10">
    <location>
        <begin position="40"/>
        <end position="60"/>
    </location>
</feature>
<evidence type="ECO:0000313" key="11">
    <source>
        <dbReference type="EMBL" id="MCG7322887.1"/>
    </source>
</evidence>
<comment type="subcellular location">
    <subcellularLocation>
        <location evidence="1">Cell membrane</location>
        <topology evidence="1">Multi-pass membrane protein</topology>
    </subcellularLocation>
</comment>
<organism evidence="11 12">
    <name type="scientific">Arsenicicoccus bolidensis</name>
    <dbReference type="NCBI Taxonomy" id="229480"/>
    <lineage>
        <taxon>Bacteria</taxon>
        <taxon>Bacillati</taxon>
        <taxon>Actinomycetota</taxon>
        <taxon>Actinomycetes</taxon>
        <taxon>Micrococcales</taxon>
        <taxon>Intrasporangiaceae</taxon>
        <taxon>Arsenicicoccus</taxon>
    </lineage>
</organism>